<dbReference type="OrthoDB" id="4924482at2759"/>
<evidence type="ECO:0000313" key="3">
    <source>
        <dbReference type="Proteomes" id="UP000001056"/>
    </source>
</evidence>
<gene>
    <name evidence="2" type="ORF">CHGG_06185</name>
</gene>
<dbReference type="Proteomes" id="UP000001056">
    <property type="component" value="Unassembled WGS sequence"/>
</dbReference>
<dbReference type="EMBL" id="CH408031">
    <property type="protein sequence ID" value="EAQ89566.1"/>
    <property type="molecule type" value="Genomic_DNA"/>
</dbReference>
<dbReference type="AlphaFoldDB" id="Q2H580"/>
<dbReference type="RefSeq" id="XP_001222280.1">
    <property type="nucleotide sequence ID" value="XM_001222279.1"/>
</dbReference>
<organism evidence="2 3">
    <name type="scientific">Chaetomium globosum (strain ATCC 6205 / CBS 148.51 / DSM 1962 / NBRC 6347 / NRRL 1970)</name>
    <name type="common">Soil fungus</name>
    <dbReference type="NCBI Taxonomy" id="306901"/>
    <lineage>
        <taxon>Eukaryota</taxon>
        <taxon>Fungi</taxon>
        <taxon>Dikarya</taxon>
        <taxon>Ascomycota</taxon>
        <taxon>Pezizomycotina</taxon>
        <taxon>Sordariomycetes</taxon>
        <taxon>Sordariomycetidae</taxon>
        <taxon>Sordariales</taxon>
        <taxon>Chaetomiaceae</taxon>
        <taxon>Chaetomium</taxon>
    </lineage>
</organism>
<dbReference type="InterPro" id="IPR054208">
    <property type="entry name" value="DUF6914"/>
</dbReference>
<reference evidence="3" key="1">
    <citation type="journal article" date="2015" name="Genome Announc.">
        <title>Draft genome sequence of the cellulolytic fungus Chaetomium globosum.</title>
        <authorList>
            <person name="Cuomo C.A."/>
            <person name="Untereiner W.A."/>
            <person name="Ma L.-J."/>
            <person name="Grabherr M."/>
            <person name="Birren B.W."/>
        </authorList>
    </citation>
    <scope>NUCLEOTIDE SEQUENCE [LARGE SCALE GENOMIC DNA]</scope>
    <source>
        <strain evidence="3">ATCC 6205 / CBS 148.51 / DSM 1962 / NBRC 6347 / NRRL 1970</strain>
    </source>
</reference>
<evidence type="ECO:0000256" key="1">
    <source>
        <dbReference type="SAM" id="MobiDB-lite"/>
    </source>
</evidence>
<feature type="region of interest" description="Disordered" evidence="1">
    <location>
        <begin position="92"/>
        <end position="127"/>
    </location>
</feature>
<evidence type="ECO:0000313" key="2">
    <source>
        <dbReference type="EMBL" id="EAQ89566.1"/>
    </source>
</evidence>
<dbReference type="HOGENOM" id="CLU_865994_0_0_1"/>
<feature type="compositionally biased region" description="Gly residues" evidence="1">
    <location>
        <begin position="92"/>
        <end position="103"/>
    </location>
</feature>
<sequence>MHHPRPPRRPAPKKHHAHQLPRAPVPPHPLIAPHAARSRQRPRRDVLRAVRGRQRFVRIPRLPGGGVRGEALDEGELGGLFVENPDGVGVFGGAGGGRGGGGEDQAQGGVAEGAGQGEEEGEDEAWGEAGSVKSDNYAFGTAMERLIAVCLSHRDHFSEGHMRQVFGYEAYHWGIMITPEASQGQDCDIFDATDATEIDPVTFRMRNPTMDWWFRDQKDVDPALSAKLIGRIIIGRVPDEVSRDEVWHVFKNVPLPVRNRDPQQSCVTWAVNAILALQALGWVRKFEIDQFKDWALSYADMRMKQRPGSSEDEVTHYAVEN</sequence>
<dbReference type="eggNOG" id="ENOG502S8D8">
    <property type="taxonomic scope" value="Eukaryota"/>
</dbReference>
<keyword evidence="3" id="KW-1185">Reference proteome</keyword>
<dbReference type="VEuPathDB" id="FungiDB:CHGG_06185"/>
<dbReference type="GeneID" id="4390680"/>
<feature type="compositionally biased region" description="Acidic residues" evidence="1">
    <location>
        <begin position="117"/>
        <end position="126"/>
    </location>
</feature>
<dbReference type="InParanoid" id="Q2H580"/>
<feature type="compositionally biased region" description="Basic residues" evidence="1">
    <location>
        <begin position="1"/>
        <end position="19"/>
    </location>
</feature>
<name>Q2H580_CHAGB</name>
<proteinExistence type="predicted"/>
<feature type="region of interest" description="Disordered" evidence="1">
    <location>
        <begin position="1"/>
        <end position="46"/>
    </location>
</feature>
<protein>
    <submittedName>
        <fullName evidence="2">Uncharacterized protein</fullName>
    </submittedName>
</protein>
<dbReference type="Pfam" id="PF21858">
    <property type="entry name" value="DUF6914"/>
    <property type="match status" value="1"/>
</dbReference>
<accession>Q2H580</accession>